<name>A0A7W6F105_9CAUL</name>
<proteinExistence type="predicted"/>
<organism evidence="1 2">
    <name type="scientific">Brevundimonas mediterranea</name>
    <dbReference type="NCBI Taxonomy" id="74329"/>
    <lineage>
        <taxon>Bacteria</taxon>
        <taxon>Pseudomonadati</taxon>
        <taxon>Pseudomonadota</taxon>
        <taxon>Alphaproteobacteria</taxon>
        <taxon>Caulobacterales</taxon>
        <taxon>Caulobacteraceae</taxon>
        <taxon>Brevundimonas</taxon>
    </lineage>
</organism>
<dbReference type="EMBL" id="JACIDA010000004">
    <property type="protein sequence ID" value="MBB3873686.1"/>
    <property type="molecule type" value="Genomic_DNA"/>
</dbReference>
<evidence type="ECO:0000313" key="2">
    <source>
        <dbReference type="Proteomes" id="UP000532936"/>
    </source>
</evidence>
<protein>
    <submittedName>
        <fullName evidence="1">Uncharacterized protein</fullName>
    </submittedName>
</protein>
<comment type="caution">
    <text evidence="1">The sequence shown here is derived from an EMBL/GenBank/DDBJ whole genome shotgun (WGS) entry which is preliminary data.</text>
</comment>
<accession>A0A7W6F105</accession>
<sequence>MQSFSGLAMALGLKRLQTLLKHDDITATFTGEFPAVVANSKGTMKTHRSVFGKLLGDDPNDERPLKLAFNMLKSQERFQGLKIRDLQPILSRVSVANYDKMLGGQKYVDERFGSLATDTQTLRIALAMEAELSAREYDQSAIANLKIEAHNFDGEILILSDIEPHILIGRDPDFGWGNVLSTLQDYVIDATISQRQSTDLVGSSEIRDLAIHRIDLSLQRAHRSAEQIEGFQTVVFEGAGGLADAYNRGAISFEDALRLIDRSTKFREWLVGLSPDADVLTEYHAAIAKDAITDKLPVATVRFAFFTASGAGIDALTGGSGIGTAAGVGLSAFDTFVIDRLLKGWRPNMFVEAAKRSFD</sequence>
<evidence type="ECO:0000313" key="1">
    <source>
        <dbReference type="EMBL" id="MBB3873686.1"/>
    </source>
</evidence>
<dbReference type="Proteomes" id="UP000532936">
    <property type="component" value="Unassembled WGS sequence"/>
</dbReference>
<dbReference type="RefSeq" id="WP_183198702.1">
    <property type="nucleotide sequence ID" value="NZ_JACIDA010000004.1"/>
</dbReference>
<dbReference type="AlphaFoldDB" id="A0A7W6F105"/>
<gene>
    <name evidence="1" type="ORF">GGR11_003252</name>
</gene>
<reference evidence="1 2" key="1">
    <citation type="submission" date="2020-08" db="EMBL/GenBank/DDBJ databases">
        <title>Genomic Encyclopedia of Type Strains, Phase IV (KMG-IV): sequencing the most valuable type-strain genomes for metagenomic binning, comparative biology and taxonomic classification.</title>
        <authorList>
            <person name="Goeker M."/>
        </authorList>
    </citation>
    <scope>NUCLEOTIDE SEQUENCE [LARGE SCALE GENOMIC DNA]</scope>
    <source>
        <strain evidence="1 2">DSM 14878</strain>
    </source>
</reference>